<keyword evidence="1" id="KW-0732">Signal</keyword>
<dbReference type="GO" id="GO:0030115">
    <property type="term" value="C:S-layer"/>
    <property type="evidence" value="ECO:0007669"/>
    <property type="project" value="UniProtKB-SubCell"/>
</dbReference>
<keyword evidence="3" id="KW-0812">Transmembrane</keyword>
<dbReference type="EMBL" id="CP058910">
    <property type="protein sequence ID" value="QLH75819.1"/>
    <property type="molecule type" value="Genomic_DNA"/>
</dbReference>
<feature type="transmembrane region" description="Helical" evidence="3">
    <location>
        <begin position="745"/>
        <end position="764"/>
    </location>
</feature>
<evidence type="ECO:0000256" key="3">
    <source>
        <dbReference type="SAM" id="Phobius"/>
    </source>
</evidence>
<dbReference type="InterPro" id="IPR011635">
    <property type="entry name" value="CARDB"/>
</dbReference>
<sequence>MSVCVGFVGPVTALAPGSTTGALDEMAGSGTQDDPYQITNATELQAMNEDRGAHYVLVEDVDASATADWNLGDGFDPIGTVDERNAFTGTFDGRNHTITGLTIDRPSTNGVGLFATTDEATVEDVRFEGATSNGRRAVGVLAGRALATDVSGVSASGSVSAEARASGGLLGAAESTAIRRSHADVEVRGTELVAGLVGFSAEGSIGLSSASGPVTGTRKVGGLVGTNGEGNTVERSYATGSVSGDATVGGLVGTAAGGELSRSFATGAVDGDGPVGGLIGYSEATTADLYWDRDTSGTSVAVGEGSGSGTGLSTDRMSGVDARSNADSLAFGLVWTATDGYPILGTEVDSVDLSVPNQVITDRTTTATVRVSLAAGRTVTATETADYDTNQSFLSVGRGVLETSGTGTAELTAAVADHSDSAVVSVVTPPDISVESRSLRYDRVGSETAAPVDVTLTNDGGADGTFDVVLSINGTVEETRTVTVPGHSTTTVQLNYSAPAMGAHPVAVNGSSLGDLTVVEEPETSVASASVSESPLAVGNSTTVEATIDNAGDAAAGHTVELTADGETVATKTVVVPADGATVRFNYTGDSVGEYDLAVGGTSAGTLTVAELGSVSVESVSVPDSVEAGASYEVTVTVANSGGLALSSDVAYSVGGSAVGTEAVEVPADGATVSFEATAPEDSGSIDHSVTAGDAEWTGSSAVDVETPTPTATAGSNGDGGDGEAADGGSNDGGDATATSGDGPGFGAGAAVVALLALVAATRYRRRSR</sequence>
<evidence type="ECO:0000313" key="5">
    <source>
        <dbReference type="EMBL" id="QLH75819.1"/>
    </source>
</evidence>
<keyword evidence="3" id="KW-1133">Transmembrane helix</keyword>
<dbReference type="GeneID" id="56076241"/>
<dbReference type="AlphaFoldDB" id="A0A7D5P7N4"/>
<dbReference type="OrthoDB" id="103676at2157"/>
<dbReference type="Gene3D" id="2.160.20.110">
    <property type="match status" value="1"/>
</dbReference>
<dbReference type="GO" id="GO:0005886">
    <property type="term" value="C:plasma membrane"/>
    <property type="evidence" value="ECO:0007669"/>
    <property type="project" value="UniProtKB-SubCell"/>
</dbReference>
<dbReference type="NCBIfam" id="TIGR04126">
    <property type="entry name" value="PGF_CTERM"/>
    <property type="match status" value="1"/>
</dbReference>
<dbReference type="KEGG" id="hrr:HZS55_00220"/>
<proteinExistence type="predicted"/>
<dbReference type="InterPro" id="IPR026371">
    <property type="entry name" value="PGF_CTERM"/>
</dbReference>
<evidence type="ECO:0000313" key="6">
    <source>
        <dbReference type="Proteomes" id="UP000509667"/>
    </source>
</evidence>
<name>A0A7D5P7N4_9EURY</name>
<evidence type="ECO:0000256" key="1">
    <source>
        <dbReference type="ARBA" id="ARBA00022729"/>
    </source>
</evidence>
<feature type="region of interest" description="Disordered" evidence="2">
    <location>
        <begin position="698"/>
        <end position="744"/>
    </location>
</feature>
<dbReference type="Pfam" id="PF07705">
    <property type="entry name" value="CARDB"/>
    <property type="match status" value="1"/>
</dbReference>
<dbReference type="Proteomes" id="UP000509667">
    <property type="component" value="Chromosome"/>
</dbReference>
<dbReference type="InterPro" id="IPR013783">
    <property type="entry name" value="Ig-like_fold"/>
</dbReference>
<evidence type="ECO:0000256" key="2">
    <source>
        <dbReference type="SAM" id="MobiDB-lite"/>
    </source>
</evidence>
<organism evidence="5 6">
    <name type="scientific">Halosimplex rubrum</name>
    <dbReference type="NCBI Taxonomy" id="869889"/>
    <lineage>
        <taxon>Archaea</taxon>
        <taxon>Methanobacteriati</taxon>
        <taxon>Methanobacteriota</taxon>
        <taxon>Stenosarchaea group</taxon>
        <taxon>Halobacteria</taxon>
        <taxon>Halobacteriales</taxon>
        <taxon>Haloarculaceae</taxon>
        <taxon>Halosimplex</taxon>
    </lineage>
</organism>
<gene>
    <name evidence="5" type="ORF">HZS55_00220</name>
</gene>
<evidence type="ECO:0000259" key="4">
    <source>
        <dbReference type="Pfam" id="PF07705"/>
    </source>
</evidence>
<protein>
    <submittedName>
        <fullName evidence="5">PGF-CTERM sorting domain-containing protein</fullName>
    </submittedName>
</protein>
<keyword evidence="3" id="KW-0472">Membrane</keyword>
<accession>A0A7D5P7N4</accession>
<feature type="compositionally biased region" description="Low complexity" evidence="2">
    <location>
        <begin position="727"/>
        <end position="741"/>
    </location>
</feature>
<feature type="domain" description="CARDB" evidence="4">
    <location>
        <begin position="518"/>
        <end position="599"/>
    </location>
</feature>
<reference evidence="5 6" key="1">
    <citation type="submission" date="2020-07" db="EMBL/GenBank/DDBJ databases">
        <title>Halosimplex pelagicum sp. nov. and Halosimplex rubrum sp. nov., isolated from salted brown alga Laminaria, and emended description of the genus Halosimplex.</title>
        <authorList>
            <person name="Cui H."/>
        </authorList>
    </citation>
    <scope>NUCLEOTIDE SEQUENCE [LARGE SCALE GENOMIC DNA]</scope>
    <source>
        <strain evidence="5 6">R27</strain>
    </source>
</reference>
<dbReference type="RefSeq" id="WP_179909767.1">
    <property type="nucleotide sequence ID" value="NZ_CP058910.1"/>
</dbReference>
<keyword evidence="6" id="KW-1185">Reference proteome</keyword>
<dbReference type="Gene3D" id="2.60.40.10">
    <property type="entry name" value="Immunoglobulins"/>
    <property type="match status" value="3"/>
</dbReference>